<evidence type="ECO:0000313" key="2">
    <source>
        <dbReference type="Proteomes" id="UP000186351"/>
    </source>
</evidence>
<accession>A0A1Z2XJN2</accession>
<dbReference type="SUPFAM" id="SSF48371">
    <property type="entry name" value="ARM repeat"/>
    <property type="match status" value="1"/>
</dbReference>
<dbReference type="Proteomes" id="UP000186351">
    <property type="component" value="Chromosome"/>
</dbReference>
<dbReference type="KEGG" id="pary:A4V02_05740"/>
<organism evidence="1 2">
    <name type="scientific">Muribaculum intestinale</name>
    <dbReference type="NCBI Taxonomy" id="1796646"/>
    <lineage>
        <taxon>Bacteria</taxon>
        <taxon>Pseudomonadati</taxon>
        <taxon>Bacteroidota</taxon>
        <taxon>Bacteroidia</taxon>
        <taxon>Bacteroidales</taxon>
        <taxon>Muribaculaceae</taxon>
        <taxon>Muribaculum</taxon>
    </lineage>
</organism>
<reference evidence="2" key="1">
    <citation type="submission" date="2016-04" db="EMBL/GenBank/DDBJ databases">
        <title>Complete Genome Sequences of Twelve Strains of a Stable Defined Moderately Diverse Mouse Microbiota 2 (sDMDMm2).</title>
        <authorList>
            <person name="Uchimura Y."/>
            <person name="Wyss M."/>
            <person name="Brugiroux S."/>
            <person name="Limenitakis J.P."/>
            <person name="Stecher B."/>
            <person name="McCoy K.D."/>
            <person name="Macpherson A.J."/>
        </authorList>
    </citation>
    <scope>NUCLEOTIDE SEQUENCE [LARGE SCALE GENOMIC DNA]</scope>
    <source>
        <strain evidence="2">YL27</strain>
    </source>
</reference>
<dbReference type="AlphaFoldDB" id="A0A1B1S8Z8"/>
<sequence length="175" mass="20157">MNIGELLSQKINLPQIKSVVSWASGSGDNLNMLWGFARSDDRRTSVNALWVMTHLPETDAEWLLSLRDEMIDILLTETDTGKKRMLLHLLREQEYAVGDIRTDFLDYCMSKINSECESYAVRGYCIYAAYKMSRHFPELLSELEGHLYMMQYQPLSPGLKSALRQTKSKISKLKI</sequence>
<protein>
    <recommendedName>
        <fullName evidence="3">HEAT repeat domain-containing protein</fullName>
    </recommendedName>
</protein>
<accession>A0A1B1S8Z8</accession>
<gene>
    <name evidence="1" type="ORF">A4V02_05740</name>
</gene>
<dbReference type="InterPro" id="IPR016024">
    <property type="entry name" value="ARM-type_fold"/>
</dbReference>
<proteinExistence type="predicted"/>
<evidence type="ECO:0008006" key="3">
    <source>
        <dbReference type="Google" id="ProtNLM"/>
    </source>
</evidence>
<dbReference type="GeneID" id="65536351"/>
<dbReference type="OrthoDB" id="979487at2"/>
<keyword evidence="2" id="KW-1185">Reference proteome</keyword>
<evidence type="ECO:0000313" key="1">
    <source>
        <dbReference type="EMBL" id="ANU63274.1"/>
    </source>
</evidence>
<dbReference type="EMBL" id="CP015402">
    <property type="protein sequence ID" value="ANU63274.1"/>
    <property type="molecule type" value="Genomic_DNA"/>
</dbReference>
<dbReference type="STRING" id="1796646.A4V02_05740"/>
<name>A0A1B1S8Z8_9BACT</name>
<dbReference type="RefSeq" id="WP_068960619.1">
    <property type="nucleotide sequence ID" value="NZ_CAJTAP010000015.1"/>
</dbReference>